<dbReference type="OrthoDB" id="6338517at2759"/>
<dbReference type="AlphaFoldDB" id="A0A0K2U4F7"/>
<sequence>MCELTPISLTSLSRTHKRKDSILNNIKTQDKSNIPTCFSEITSSWIRMVVNQFQIRRGLEPFEENEDLQILKGVDCKHNAGKLSSVYLLTIQISDSYFHFVAKFLPPDDVSILEACSNNVFEKEISIYFDLLPAIKCHVSKSIVNLLPEVIYASHNQTGAGVIVFKSCVMDGFTTCEDPNGLNPQQLILTIKSLAKLHAFASKFIEDATPEAVMERYDFLNLNLNVNKQFRNEESTNIDPELESKFEDIVSVPHKEYFNDKFLTIIHGEYWEPNLMFDELNGMQILDWKHARLGSGVFDLAFLLGTRVMDSNDINDYISLYFDAYVEACKMVGHTEGFTLEELHEEYANVSSHQANISIARALKKEIKYLSNGNKSCRYQEFKTRVELVLSRILINNSLFNQKK</sequence>
<accession>A0A0K2U4F7</accession>
<dbReference type="InterPro" id="IPR004119">
    <property type="entry name" value="EcKL"/>
</dbReference>
<dbReference type="Gene3D" id="3.90.1200.10">
    <property type="match status" value="1"/>
</dbReference>
<feature type="domain" description="CHK kinase-like" evidence="1">
    <location>
        <begin position="163"/>
        <end position="331"/>
    </location>
</feature>
<reference evidence="2" key="1">
    <citation type="submission" date="2014-05" db="EMBL/GenBank/DDBJ databases">
        <authorList>
            <person name="Chronopoulou M."/>
        </authorList>
    </citation>
    <scope>NUCLEOTIDE SEQUENCE</scope>
    <source>
        <tissue evidence="2">Whole organism</tissue>
    </source>
</reference>
<dbReference type="Pfam" id="PF02958">
    <property type="entry name" value="EcKL"/>
    <property type="match status" value="1"/>
</dbReference>
<dbReference type="EMBL" id="HACA01015828">
    <property type="protein sequence ID" value="CDW33189.1"/>
    <property type="molecule type" value="Transcribed_RNA"/>
</dbReference>
<dbReference type="PANTHER" id="PTHR11012:SF30">
    <property type="entry name" value="PROTEIN KINASE-LIKE DOMAIN-CONTAINING"/>
    <property type="match status" value="1"/>
</dbReference>
<dbReference type="InterPro" id="IPR011009">
    <property type="entry name" value="Kinase-like_dom_sf"/>
</dbReference>
<evidence type="ECO:0000259" key="1">
    <source>
        <dbReference type="SMART" id="SM00587"/>
    </source>
</evidence>
<dbReference type="SUPFAM" id="SSF56112">
    <property type="entry name" value="Protein kinase-like (PK-like)"/>
    <property type="match status" value="1"/>
</dbReference>
<protein>
    <recommendedName>
        <fullName evidence="1">CHK kinase-like domain-containing protein</fullName>
    </recommendedName>
</protein>
<dbReference type="PANTHER" id="PTHR11012">
    <property type="entry name" value="PROTEIN KINASE-LIKE DOMAIN-CONTAINING"/>
    <property type="match status" value="1"/>
</dbReference>
<dbReference type="SMART" id="SM00587">
    <property type="entry name" value="CHK"/>
    <property type="match status" value="1"/>
</dbReference>
<evidence type="ECO:0000313" key="2">
    <source>
        <dbReference type="EMBL" id="CDW33189.1"/>
    </source>
</evidence>
<dbReference type="InterPro" id="IPR015897">
    <property type="entry name" value="CHK_kinase-like"/>
</dbReference>
<name>A0A0K2U4F7_LEPSM</name>
<proteinExistence type="predicted"/>
<organism evidence="2">
    <name type="scientific">Lepeophtheirus salmonis</name>
    <name type="common">Salmon louse</name>
    <name type="synonym">Caligus salmonis</name>
    <dbReference type="NCBI Taxonomy" id="72036"/>
    <lineage>
        <taxon>Eukaryota</taxon>
        <taxon>Metazoa</taxon>
        <taxon>Ecdysozoa</taxon>
        <taxon>Arthropoda</taxon>
        <taxon>Crustacea</taxon>
        <taxon>Multicrustacea</taxon>
        <taxon>Hexanauplia</taxon>
        <taxon>Copepoda</taxon>
        <taxon>Siphonostomatoida</taxon>
        <taxon>Caligidae</taxon>
        <taxon>Lepeophtheirus</taxon>
    </lineage>
</organism>